<keyword evidence="4" id="KW-1185">Reference proteome</keyword>
<protein>
    <submittedName>
        <fullName evidence="3">Xanthine dehydrogenase family protein molybdopterin-binding subunit</fullName>
    </submittedName>
</protein>
<dbReference type="Gene3D" id="3.90.1170.50">
    <property type="entry name" value="Aldehyde oxidase/xanthine dehydrogenase, a/b hammerhead"/>
    <property type="match status" value="1"/>
</dbReference>
<evidence type="ECO:0000313" key="3">
    <source>
        <dbReference type="EMBL" id="MBC2670400.1"/>
    </source>
</evidence>
<dbReference type="GO" id="GO:0016491">
    <property type="term" value="F:oxidoreductase activity"/>
    <property type="evidence" value="ECO:0007669"/>
    <property type="project" value="InterPro"/>
</dbReference>
<sequence>MAEPGLVRRRRGLASLARPRVTRRGLLIGAAAGGGLLAAWGLMPRRYPPPVPAGAGETSYNAWLRIGPDGTVTVAVPQLEMGQGAATLLAQVVALELGADWAQLVAEPAPVSGAYANIPLAARWSALWMPFGAELGAGRGEAARSSRLARSFAERSRFTATADGTTLAAYEQPAREAACAVRTMLMQAAAARWDVAWEACRVAGGVVSHGTRRARFGELAEDAAGYDPADPLPLGPPPAETADRAENVPFPRLDLPAKAEGRARFAADVRLPGMVFAAIRHAPLGAEASLGRYDPAAARGDGVRLVKGERWLAAVAPTWWTAERALAAVAPRFRVRQPVDTARIDAALDKAVKKARTYRVAELGDPDEAMGERPSLVARYDVAPGLHAGLETASCTARLRDGRVELWLASQAPEAARQAVAGALGVNPRDVLLYPVLAGGSFDARLEHDHAVEAALIAREVGRPVQLTWSRWQEHLAGKPRAPAAALLWARTAPDGGAVLAWHTRIATPPAAREFGARLFGGRDAPAALAATAGAADPLAVEGAVPPYRLAHVAVDHVPVSTGIPAGRLRGNAPAVAAFFTESFVDELARAAGREPLSYRIEMLGNDVRLAECLQRCAALTGWDAGAAGSGQGLACHRLGPAPEEPAGDEQAAAPEGGRIAVIATVRRDESGVRVERLTAVADLGRIVNRDIARQQIEGGLIFGMGQTIGASTGYVRGLPVLGRLADLSLPVLANVPEIVVEFIDGPGEPCDPGELAVAAVAPAIANALHSATGIRFRKLPLFAEEV</sequence>
<dbReference type="SMART" id="SM01008">
    <property type="entry name" value="Ald_Xan_dh_C"/>
    <property type="match status" value="1"/>
</dbReference>
<dbReference type="InterPro" id="IPR012368">
    <property type="entry name" value="OxRdtase_Mopterin-bd_su_IorB"/>
</dbReference>
<feature type="domain" description="Aldehyde oxidase/xanthine dehydrogenase a/b hammerhead" evidence="2">
    <location>
        <begin position="260"/>
        <end position="337"/>
    </location>
</feature>
<organism evidence="3 4">
    <name type="scientific">Novosphingobium piscinae</name>
    <dbReference type="NCBI Taxonomy" id="1507448"/>
    <lineage>
        <taxon>Bacteria</taxon>
        <taxon>Pseudomonadati</taxon>
        <taxon>Pseudomonadota</taxon>
        <taxon>Alphaproteobacteria</taxon>
        <taxon>Sphingomonadales</taxon>
        <taxon>Sphingomonadaceae</taxon>
        <taxon>Novosphingobium</taxon>
    </lineage>
</organism>
<dbReference type="InterPro" id="IPR037165">
    <property type="entry name" value="AldOxase/xan_DH_Mopterin-bd_sf"/>
</dbReference>
<dbReference type="InterPro" id="IPR006311">
    <property type="entry name" value="TAT_signal"/>
</dbReference>
<dbReference type="PANTHER" id="PTHR47495:SF1">
    <property type="entry name" value="BLL3820 PROTEIN"/>
    <property type="match status" value="1"/>
</dbReference>
<dbReference type="InterPro" id="IPR008274">
    <property type="entry name" value="AldOxase/xan_DH_MoCoBD1"/>
</dbReference>
<dbReference type="InterPro" id="IPR046867">
    <property type="entry name" value="AldOxase/xan_DH_MoCoBD2"/>
</dbReference>
<dbReference type="RefSeq" id="WP_185680262.1">
    <property type="nucleotide sequence ID" value="NZ_JACLAX010000019.1"/>
</dbReference>
<evidence type="ECO:0000256" key="1">
    <source>
        <dbReference type="SAM" id="Phobius"/>
    </source>
</evidence>
<feature type="transmembrane region" description="Helical" evidence="1">
    <location>
        <begin position="21"/>
        <end position="43"/>
    </location>
</feature>
<dbReference type="Pfam" id="PF02738">
    <property type="entry name" value="MoCoBD_1"/>
    <property type="match status" value="1"/>
</dbReference>
<dbReference type="Proteomes" id="UP000551327">
    <property type="component" value="Unassembled WGS sequence"/>
</dbReference>
<accession>A0A7X1G0G7</accession>
<dbReference type="Pfam" id="PF20256">
    <property type="entry name" value="MoCoBD_2"/>
    <property type="match status" value="2"/>
</dbReference>
<reference evidence="3 4" key="1">
    <citation type="submission" date="2020-08" db="EMBL/GenBank/DDBJ databases">
        <title>The genome sequence of type strain Novosphingobium piscinae KCTC 42194.</title>
        <authorList>
            <person name="Liu Y."/>
        </authorList>
    </citation>
    <scope>NUCLEOTIDE SEQUENCE [LARGE SCALE GENOMIC DNA]</scope>
    <source>
        <strain evidence="3 4">KCTC 42194</strain>
    </source>
</reference>
<dbReference type="PROSITE" id="PS51318">
    <property type="entry name" value="TAT"/>
    <property type="match status" value="1"/>
</dbReference>
<dbReference type="EMBL" id="JACLAX010000019">
    <property type="protein sequence ID" value="MBC2670400.1"/>
    <property type="molecule type" value="Genomic_DNA"/>
</dbReference>
<dbReference type="InterPro" id="IPR052516">
    <property type="entry name" value="N-heterocyclic_Hydroxylase"/>
</dbReference>
<keyword evidence="1" id="KW-1133">Transmembrane helix</keyword>
<dbReference type="PIRSF" id="PIRSF036389">
    <property type="entry name" value="IOR_B"/>
    <property type="match status" value="1"/>
</dbReference>
<gene>
    <name evidence="3" type="ORF">H7F53_14705</name>
</gene>
<dbReference type="PANTHER" id="PTHR47495">
    <property type="entry name" value="ALDEHYDE DEHYDROGENASE"/>
    <property type="match status" value="1"/>
</dbReference>
<keyword evidence="1" id="KW-0472">Membrane</keyword>
<dbReference type="Gene3D" id="3.30.365.10">
    <property type="entry name" value="Aldehyde oxidase/xanthine dehydrogenase, molybdopterin binding domain"/>
    <property type="match status" value="4"/>
</dbReference>
<comment type="caution">
    <text evidence="3">The sequence shown here is derived from an EMBL/GenBank/DDBJ whole genome shotgun (WGS) entry which is preliminary data.</text>
</comment>
<proteinExistence type="predicted"/>
<dbReference type="AlphaFoldDB" id="A0A7X1G0G7"/>
<evidence type="ECO:0000259" key="2">
    <source>
        <dbReference type="SMART" id="SM01008"/>
    </source>
</evidence>
<keyword evidence="1" id="KW-0812">Transmembrane</keyword>
<dbReference type="InterPro" id="IPR000674">
    <property type="entry name" value="Ald_Oxase/Xan_DH_a/b"/>
</dbReference>
<dbReference type="SUPFAM" id="SSF56003">
    <property type="entry name" value="Molybdenum cofactor-binding domain"/>
    <property type="match status" value="2"/>
</dbReference>
<name>A0A7X1G0G7_9SPHN</name>
<evidence type="ECO:0000313" key="4">
    <source>
        <dbReference type="Proteomes" id="UP000551327"/>
    </source>
</evidence>